<feature type="region of interest" description="Disordered" evidence="1">
    <location>
        <begin position="1"/>
        <end position="47"/>
    </location>
</feature>
<accession>A0A1M2VF79</accession>
<comment type="caution">
    <text evidence="2">The sequence shown here is derived from an EMBL/GenBank/DDBJ whole genome shotgun (WGS) entry which is preliminary data.</text>
</comment>
<dbReference type="AlphaFoldDB" id="A0A1M2VF79"/>
<evidence type="ECO:0000313" key="2">
    <source>
        <dbReference type="EMBL" id="OJT06262.1"/>
    </source>
</evidence>
<evidence type="ECO:0000256" key="1">
    <source>
        <dbReference type="SAM" id="MobiDB-lite"/>
    </source>
</evidence>
<evidence type="ECO:0000313" key="3">
    <source>
        <dbReference type="Proteomes" id="UP000184267"/>
    </source>
</evidence>
<dbReference type="EMBL" id="MNAD01001334">
    <property type="protein sequence ID" value="OJT06262.1"/>
    <property type="molecule type" value="Genomic_DNA"/>
</dbReference>
<proteinExistence type="predicted"/>
<sequence length="63" mass="6770">MLEERERECSGSGRRAGKRKRIPQTGYFPGSEDRSGEPGEARAGMGVSPFAGGVLRGLWGLCD</sequence>
<feature type="compositionally biased region" description="Basic and acidic residues" evidence="1">
    <location>
        <begin position="31"/>
        <end position="40"/>
    </location>
</feature>
<organism evidence="2 3">
    <name type="scientific">Trametes pubescens</name>
    <name type="common">White-rot fungus</name>
    <dbReference type="NCBI Taxonomy" id="154538"/>
    <lineage>
        <taxon>Eukaryota</taxon>
        <taxon>Fungi</taxon>
        <taxon>Dikarya</taxon>
        <taxon>Basidiomycota</taxon>
        <taxon>Agaricomycotina</taxon>
        <taxon>Agaricomycetes</taxon>
        <taxon>Polyporales</taxon>
        <taxon>Polyporaceae</taxon>
        <taxon>Trametes</taxon>
    </lineage>
</organism>
<name>A0A1M2VF79_TRAPU</name>
<protein>
    <submittedName>
        <fullName evidence="2">Uncharacterized protein</fullName>
    </submittedName>
</protein>
<reference evidence="2 3" key="1">
    <citation type="submission" date="2016-10" db="EMBL/GenBank/DDBJ databases">
        <title>Genome sequence of the basidiomycete white-rot fungus Trametes pubescens.</title>
        <authorList>
            <person name="Makela M.R."/>
            <person name="Granchi Z."/>
            <person name="Peng M."/>
            <person name="De Vries R.P."/>
            <person name="Grigoriev I."/>
            <person name="Riley R."/>
            <person name="Hilden K."/>
        </authorList>
    </citation>
    <scope>NUCLEOTIDE SEQUENCE [LARGE SCALE GENOMIC DNA]</scope>
    <source>
        <strain evidence="2 3">FBCC735</strain>
    </source>
</reference>
<keyword evidence="3" id="KW-1185">Reference proteome</keyword>
<dbReference type="Proteomes" id="UP000184267">
    <property type="component" value="Unassembled WGS sequence"/>
</dbReference>
<gene>
    <name evidence="2" type="ORF">TRAPUB_2892</name>
</gene>